<evidence type="ECO:0000256" key="1">
    <source>
        <dbReference type="SAM" id="Phobius"/>
    </source>
</evidence>
<feature type="transmembrane region" description="Helical" evidence="1">
    <location>
        <begin position="35"/>
        <end position="52"/>
    </location>
</feature>
<proteinExistence type="predicted"/>
<feature type="transmembrane region" description="Helical" evidence="1">
    <location>
        <begin position="142"/>
        <end position="164"/>
    </location>
</feature>
<keyword evidence="1" id="KW-1133">Transmembrane helix</keyword>
<dbReference type="EMBL" id="JBIAPI010000017">
    <property type="protein sequence ID" value="MFF3229043.1"/>
    <property type="molecule type" value="Genomic_DNA"/>
</dbReference>
<keyword evidence="3" id="KW-1185">Reference proteome</keyword>
<protein>
    <recommendedName>
        <fullName evidence="4">Integral membrane protein</fullName>
    </recommendedName>
</protein>
<keyword evidence="1" id="KW-0472">Membrane</keyword>
<dbReference type="Proteomes" id="UP001601948">
    <property type="component" value="Unassembled WGS sequence"/>
</dbReference>
<sequence length="248" mass="26871">MSGHTMVYLFACLLALATICLRLTRWRSQPKSRPLTIVVALLIVSTVLRHPVVLDNDWLDDQLPENLHLANITDLLGDLVTAAAAGYICSLVAQAWGFEHLRPWIVRIFTADALVLLTLWAVSDAPHTHIKYIDQLGGPALLYSYVAATTVLISHLAVLVSVLIARLSRKARLALLPMALGAFLATIGNVVRIGSHVAPGVFADLREHFGWPIILATTLLYTASGLIGYFAYPRRAKAAAGPRPGAVS</sequence>
<organism evidence="2 3">
    <name type="scientific">Nocardia suismassiliense</name>
    <dbReference type="NCBI Taxonomy" id="2077092"/>
    <lineage>
        <taxon>Bacteria</taxon>
        <taxon>Bacillati</taxon>
        <taxon>Actinomycetota</taxon>
        <taxon>Actinomycetes</taxon>
        <taxon>Mycobacteriales</taxon>
        <taxon>Nocardiaceae</taxon>
        <taxon>Nocardia</taxon>
    </lineage>
</organism>
<feature type="transmembrane region" description="Helical" evidence="1">
    <location>
        <begin position="211"/>
        <end position="232"/>
    </location>
</feature>
<gene>
    <name evidence="2" type="ORF">ACFYV7_40075</name>
</gene>
<keyword evidence="1" id="KW-0812">Transmembrane</keyword>
<accession>A0ABW6R690</accession>
<evidence type="ECO:0008006" key="4">
    <source>
        <dbReference type="Google" id="ProtNLM"/>
    </source>
</evidence>
<reference evidence="2 3" key="1">
    <citation type="submission" date="2024-10" db="EMBL/GenBank/DDBJ databases">
        <title>The Natural Products Discovery Center: Release of the First 8490 Sequenced Strains for Exploring Actinobacteria Biosynthetic Diversity.</title>
        <authorList>
            <person name="Kalkreuter E."/>
            <person name="Kautsar S.A."/>
            <person name="Yang D."/>
            <person name="Bader C.D."/>
            <person name="Teijaro C.N."/>
            <person name="Fluegel L."/>
            <person name="Davis C.M."/>
            <person name="Simpson J.R."/>
            <person name="Lauterbach L."/>
            <person name="Steele A.D."/>
            <person name="Gui C."/>
            <person name="Meng S."/>
            <person name="Li G."/>
            <person name="Viehrig K."/>
            <person name="Ye F."/>
            <person name="Su P."/>
            <person name="Kiefer A.F."/>
            <person name="Nichols A."/>
            <person name="Cepeda A.J."/>
            <person name="Yan W."/>
            <person name="Fan B."/>
            <person name="Jiang Y."/>
            <person name="Adhikari A."/>
            <person name="Zheng C.-J."/>
            <person name="Schuster L."/>
            <person name="Cowan T.M."/>
            <person name="Smanski M.J."/>
            <person name="Chevrette M.G."/>
            <person name="De Carvalho L.P.S."/>
            <person name="Shen B."/>
        </authorList>
    </citation>
    <scope>NUCLEOTIDE SEQUENCE [LARGE SCALE GENOMIC DNA]</scope>
    <source>
        <strain evidence="2 3">NPDC003040</strain>
    </source>
</reference>
<name>A0ABW6R690_9NOCA</name>
<feature type="transmembrane region" description="Helical" evidence="1">
    <location>
        <begin position="104"/>
        <end position="122"/>
    </location>
</feature>
<evidence type="ECO:0000313" key="3">
    <source>
        <dbReference type="Proteomes" id="UP001601948"/>
    </source>
</evidence>
<feature type="transmembrane region" description="Helical" evidence="1">
    <location>
        <begin position="72"/>
        <end position="92"/>
    </location>
</feature>
<feature type="transmembrane region" description="Helical" evidence="1">
    <location>
        <begin position="6"/>
        <end position="23"/>
    </location>
</feature>
<evidence type="ECO:0000313" key="2">
    <source>
        <dbReference type="EMBL" id="MFF3229043.1"/>
    </source>
</evidence>
<dbReference type="RefSeq" id="WP_387726394.1">
    <property type="nucleotide sequence ID" value="NZ_JBIAPI010000017.1"/>
</dbReference>
<comment type="caution">
    <text evidence="2">The sequence shown here is derived from an EMBL/GenBank/DDBJ whole genome shotgun (WGS) entry which is preliminary data.</text>
</comment>
<feature type="transmembrane region" description="Helical" evidence="1">
    <location>
        <begin position="171"/>
        <end position="191"/>
    </location>
</feature>